<reference evidence="1 2" key="1">
    <citation type="journal article" date="2011" name="PLoS Genet.">
        <title>Azospirillum genomes reveal transition of bacteria from aquatic to terrestrial environments.</title>
        <authorList>
            <person name="Wisniewski-Dye F."/>
            <person name="Borziak K."/>
            <person name="Khalsa-Moyers G."/>
            <person name="Alexandre G."/>
            <person name="Sukharnikov L.O."/>
            <person name="Wuichet K."/>
            <person name="Hurst G.B."/>
            <person name="McDonald W.H."/>
            <person name="Robertson J.S."/>
            <person name="Barbe V."/>
            <person name="Calteau A."/>
            <person name="Rouy Z."/>
            <person name="Mangenot S."/>
            <person name="Prigent-Combaret C."/>
            <person name="Normand P."/>
            <person name="Boyer M."/>
            <person name="Siguier P."/>
            <person name="Dessaux Y."/>
            <person name="Elmerich C."/>
            <person name="Condemine G."/>
            <person name="Krishnen G."/>
            <person name="Kennedy I."/>
            <person name="Paterson A.H."/>
            <person name="Gonzalez V."/>
            <person name="Mavingui P."/>
            <person name="Zhulin I.B."/>
        </authorList>
    </citation>
    <scope>NUCLEOTIDE SEQUENCE [LARGE SCALE GENOMIC DNA]</scope>
    <source>
        <strain evidence="1 2">Sp245</strain>
    </source>
</reference>
<evidence type="ECO:0000313" key="1">
    <source>
        <dbReference type="EMBL" id="CCD01467.1"/>
    </source>
</evidence>
<proteinExistence type="predicted"/>
<organism evidence="1 2">
    <name type="scientific">Azospirillum baldaniorum</name>
    <dbReference type="NCBI Taxonomy" id="1064539"/>
    <lineage>
        <taxon>Bacteria</taxon>
        <taxon>Pseudomonadati</taxon>
        <taxon>Pseudomonadota</taxon>
        <taxon>Alphaproteobacteria</taxon>
        <taxon>Rhodospirillales</taxon>
        <taxon>Azospirillaceae</taxon>
        <taxon>Azospirillum</taxon>
    </lineage>
</organism>
<dbReference type="EMBL" id="HE577329">
    <property type="protein sequence ID" value="CCD01467.1"/>
    <property type="molecule type" value="Genomic_DNA"/>
</dbReference>
<name>A0A9P1NQ36_9PROT</name>
<protein>
    <submittedName>
        <fullName evidence="1">Uncharacterized protein</fullName>
    </submittedName>
</protein>
<accession>A0A9P1NQ36</accession>
<geneLocation type="plasmid" evidence="1 2">
    <name>AZOBR_p2</name>
</geneLocation>
<keyword evidence="2" id="KW-1185">Reference proteome</keyword>
<sequence length="21" mass="2424">MNYAAVRNILVSLTPYWAFPP</sequence>
<dbReference type="KEGG" id="abs:AZOBR_p210131"/>
<keyword evidence="1" id="KW-0614">Plasmid</keyword>
<dbReference type="Proteomes" id="UP000007319">
    <property type="component" value="Plasmid AZOBR_p2"/>
</dbReference>
<evidence type="ECO:0000313" key="2">
    <source>
        <dbReference type="Proteomes" id="UP000007319"/>
    </source>
</evidence>
<dbReference type="AlphaFoldDB" id="A0A9P1NQ36"/>
<gene>
    <name evidence="1" type="ORF">AZOBR_p210131</name>
</gene>